<evidence type="ECO:0000313" key="2">
    <source>
        <dbReference type="EMBL" id="CAL4784095.1"/>
    </source>
</evidence>
<dbReference type="PANTHER" id="PTHR33050">
    <property type="entry name" value="REVERSE TRANSCRIPTASE DOMAIN-CONTAINING PROTEIN"/>
    <property type="match status" value="1"/>
</dbReference>
<dbReference type="SUPFAM" id="SSF56672">
    <property type="entry name" value="DNA/RNA polymerases"/>
    <property type="match status" value="1"/>
</dbReference>
<dbReference type="Proteomes" id="UP001152797">
    <property type="component" value="Unassembled WGS sequence"/>
</dbReference>
<name>A0A9P1G1U0_9DINO</name>
<keyword evidence="3" id="KW-1185">Reference proteome</keyword>
<sequence>MPTSWFFCTNEADMRPLASQCSCLHRHVSDAVLGGVSYPPKLAFAIIQIFCEACSCDGQLVQLRDLPLTKSGAALKPVHTCDGAGVHSTADWTATDKPDLFLDLRDRIWHFSHEHRVDSIIVDHIQQQKNGEPLSLQQLAPFMQLTDHWFRERGFSPCWSVAPGQSFRLNLLQSLVEVTQDPDLTLRAALKQRMPTGVLQPLEPSGLWPRKTHAEQTTEPSMLHHTNWQGADEEPDVTQSLIDAEIANGWVQELHGGLEEARRRWQHIHCRRQAQRSRSRGWFCFNSINRTYFYTVAHFGARFSAWWWQRMAALILRLLHHFLHSGHRGWIYVDDILLLFRRTSFTKQVTLAVLFLLLINSPIPWQKARLGDCVTWTGWDFNFRLDTVQLTASKATKLLDLLQDVLATKQAKAKALETTLDMLIWFTSFWAEFLSVLNGAAVVMSASPSLALPLGGRMVQYSHIPIHSKNDLPRVLTKSHLQWLRVQDLRASSVTLTKDALSRLGWFYALVSRPHHIFSLHLPTPLVIKAAADAYVHDESLGIGGWIIAPKHIVWFSEQFSMSQLKGFLPQLTKHPQKYICAFEILAQVALVMAACQQAALRHLAVTLPSASDNTAAEAGINKSLTTRWPASVFLQMLGNIAFQHQVHLSVSHIPGPRNDWADDLVATAYKNCCIIHVSGCLLRISSTLVDESISIHRKTGQLIF</sequence>
<evidence type="ECO:0000313" key="1">
    <source>
        <dbReference type="EMBL" id="CAI3996783.1"/>
    </source>
</evidence>
<dbReference type="InterPro" id="IPR052055">
    <property type="entry name" value="Hepadnavirus_pol/RT"/>
</dbReference>
<comment type="caution">
    <text evidence="1">The sequence shown here is derived from an EMBL/GenBank/DDBJ whole genome shotgun (WGS) entry which is preliminary data.</text>
</comment>
<reference evidence="1" key="1">
    <citation type="submission" date="2022-10" db="EMBL/GenBank/DDBJ databases">
        <authorList>
            <person name="Chen Y."/>
            <person name="Dougan E. K."/>
            <person name="Chan C."/>
            <person name="Rhodes N."/>
            <person name="Thang M."/>
        </authorList>
    </citation>
    <scope>NUCLEOTIDE SEQUENCE</scope>
</reference>
<dbReference type="InterPro" id="IPR043502">
    <property type="entry name" value="DNA/RNA_pol_sf"/>
</dbReference>
<dbReference type="EMBL" id="CAMXCT010002243">
    <property type="protein sequence ID" value="CAI3996783.1"/>
    <property type="molecule type" value="Genomic_DNA"/>
</dbReference>
<dbReference type="GO" id="GO:0003964">
    <property type="term" value="F:RNA-directed DNA polymerase activity"/>
    <property type="evidence" value="ECO:0007669"/>
    <property type="project" value="UniProtKB-KW"/>
</dbReference>
<dbReference type="EMBL" id="CAMXCT030002243">
    <property type="protein sequence ID" value="CAL4784095.1"/>
    <property type="molecule type" value="Genomic_DNA"/>
</dbReference>
<dbReference type="AlphaFoldDB" id="A0A9P1G1U0"/>
<organism evidence="1">
    <name type="scientific">Cladocopium goreaui</name>
    <dbReference type="NCBI Taxonomy" id="2562237"/>
    <lineage>
        <taxon>Eukaryota</taxon>
        <taxon>Sar</taxon>
        <taxon>Alveolata</taxon>
        <taxon>Dinophyceae</taxon>
        <taxon>Suessiales</taxon>
        <taxon>Symbiodiniaceae</taxon>
        <taxon>Cladocopium</taxon>
    </lineage>
</organism>
<evidence type="ECO:0000313" key="3">
    <source>
        <dbReference type="Proteomes" id="UP001152797"/>
    </source>
</evidence>
<proteinExistence type="predicted"/>
<reference evidence="2 3" key="2">
    <citation type="submission" date="2024-05" db="EMBL/GenBank/DDBJ databases">
        <authorList>
            <person name="Chen Y."/>
            <person name="Shah S."/>
            <person name="Dougan E. K."/>
            <person name="Thang M."/>
            <person name="Chan C."/>
        </authorList>
    </citation>
    <scope>NUCLEOTIDE SEQUENCE [LARGE SCALE GENOMIC DNA]</scope>
</reference>
<dbReference type="OrthoDB" id="434301at2759"/>
<accession>A0A9P1G1U0</accession>
<keyword evidence="2" id="KW-0808">Transferase</keyword>
<gene>
    <name evidence="1" type="ORF">C1SCF055_LOCUS23227</name>
</gene>
<dbReference type="EMBL" id="CAMXCT020002243">
    <property type="protein sequence ID" value="CAL1150158.1"/>
    <property type="molecule type" value="Genomic_DNA"/>
</dbReference>
<keyword evidence="2" id="KW-0548">Nucleotidyltransferase</keyword>
<keyword evidence="2" id="KW-0695">RNA-directed DNA polymerase</keyword>
<protein>
    <submittedName>
        <fullName evidence="2">Reverse transcriptase domain-containing protein</fullName>
    </submittedName>
</protein>
<dbReference type="PANTHER" id="PTHR33050:SF7">
    <property type="entry name" value="RIBONUCLEASE H"/>
    <property type="match status" value="1"/>
</dbReference>